<proteinExistence type="predicted"/>
<dbReference type="Proteomes" id="UP000699042">
    <property type="component" value="Unassembled WGS sequence"/>
</dbReference>
<comment type="caution">
    <text evidence="1">The sequence shown here is derived from an EMBL/GenBank/DDBJ whole genome shotgun (WGS) entry which is preliminary data.</text>
</comment>
<name>A0A9P7R3Y7_9PEZI</name>
<accession>A0A9P7R3Y7</accession>
<organism evidence="1 2">
    <name type="scientific">Colletotrichum scovillei</name>
    <dbReference type="NCBI Taxonomy" id="1209932"/>
    <lineage>
        <taxon>Eukaryota</taxon>
        <taxon>Fungi</taxon>
        <taxon>Dikarya</taxon>
        <taxon>Ascomycota</taxon>
        <taxon>Pezizomycotina</taxon>
        <taxon>Sordariomycetes</taxon>
        <taxon>Hypocreomycetidae</taxon>
        <taxon>Glomerellales</taxon>
        <taxon>Glomerellaceae</taxon>
        <taxon>Colletotrichum</taxon>
        <taxon>Colletotrichum acutatum species complex</taxon>
    </lineage>
</organism>
<gene>
    <name evidence="1" type="ORF">JMJ77_012540</name>
</gene>
<evidence type="ECO:0000313" key="1">
    <source>
        <dbReference type="EMBL" id="KAG7049782.1"/>
    </source>
</evidence>
<sequence>MLISIEPSFVSVLTEFTTERETLAAAIKHEGCDSEAIVTGDLPFLPLEFWPRVAPVIYPTLSVPCAWIEICTWRGRLQAQAGTFYRTSTAASYTFHCNLSIGQRAYSYRSADHPILPSGEMRERNQ</sequence>
<keyword evidence="2" id="KW-1185">Reference proteome</keyword>
<protein>
    <submittedName>
        <fullName evidence="1">Uncharacterized protein</fullName>
    </submittedName>
</protein>
<dbReference type="EMBL" id="JAESDN010000005">
    <property type="protein sequence ID" value="KAG7049782.1"/>
    <property type="molecule type" value="Genomic_DNA"/>
</dbReference>
<evidence type="ECO:0000313" key="2">
    <source>
        <dbReference type="Proteomes" id="UP000699042"/>
    </source>
</evidence>
<reference evidence="1" key="1">
    <citation type="submission" date="2021-05" db="EMBL/GenBank/DDBJ databases">
        <title>Comparative genomics of three Colletotrichum scovillei strains and genetic complementation revealed genes involved fungal growth and virulence on chili pepper.</title>
        <authorList>
            <person name="Hsieh D.-K."/>
            <person name="Chuang S.-C."/>
            <person name="Chen C.-Y."/>
            <person name="Chao Y.-T."/>
            <person name="Lu M.-Y.J."/>
            <person name="Lee M.-H."/>
            <person name="Shih M.-C."/>
        </authorList>
    </citation>
    <scope>NUCLEOTIDE SEQUENCE</scope>
    <source>
        <strain evidence="1">Coll-153</strain>
    </source>
</reference>
<dbReference type="AlphaFoldDB" id="A0A9P7R3Y7"/>